<dbReference type="PANTHER" id="PTHR31285">
    <property type="entry name" value="NICOTINAMIDE MONONUCLEOTIDE ADENYLYLTRANSFERASE"/>
    <property type="match status" value="1"/>
</dbReference>
<gene>
    <name evidence="1" type="ORF">M431DRAFT_512141</name>
</gene>
<reference evidence="1 2" key="1">
    <citation type="submission" date="2016-07" db="EMBL/GenBank/DDBJ databases">
        <title>Multiple horizontal gene transfer events from other fungi enriched the ability of initially mycotrophic Trichoderma (Ascomycota) to feed on dead plant biomass.</title>
        <authorList>
            <consortium name="DOE Joint Genome Institute"/>
            <person name="Aerts A."/>
            <person name="Atanasova L."/>
            <person name="Chenthamara K."/>
            <person name="Zhang J."/>
            <person name="Grujic M."/>
            <person name="Henrissat B."/>
            <person name="Kuo A."/>
            <person name="Salamov A."/>
            <person name="Lipzen A."/>
            <person name="Labutti K."/>
            <person name="Barry K."/>
            <person name="Miao Y."/>
            <person name="Rahimi M.J."/>
            <person name="Shen Q."/>
            <person name="Grigoriev I.V."/>
            <person name="Kubicek C.P."/>
            <person name="Druzhinina I.S."/>
        </authorList>
    </citation>
    <scope>NUCLEOTIDE SEQUENCE [LARGE SCALE GENOMIC DNA]</scope>
    <source>
        <strain evidence="1 2">CBS 226.95</strain>
    </source>
</reference>
<dbReference type="GO" id="GO:0016887">
    <property type="term" value="F:ATP hydrolysis activity"/>
    <property type="evidence" value="ECO:0007669"/>
    <property type="project" value="TreeGrafter"/>
</dbReference>
<evidence type="ECO:0000313" key="2">
    <source>
        <dbReference type="Proteomes" id="UP000241690"/>
    </source>
</evidence>
<dbReference type="EMBL" id="KZ679688">
    <property type="protein sequence ID" value="PTB50554.1"/>
    <property type="molecule type" value="Genomic_DNA"/>
</dbReference>
<keyword evidence="2" id="KW-1185">Reference proteome</keyword>
<dbReference type="AlphaFoldDB" id="A0A2T4A0G0"/>
<dbReference type="GO" id="GO:0005737">
    <property type="term" value="C:cytoplasm"/>
    <property type="evidence" value="ECO:0007669"/>
    <property type="project" value="TreeGrafter"/>
</dbReference>
<dbReference type="GO" id="GO:0000309">
    <property type="term" value="F:nicotinamide-nucleotide adenylyltransferase activity"/>
    <property type="evidence" value="ECO:0007669"/>
    <property type="project" value="TreeGrafter"/>
</dbReference>
<dbReference type="Gene3D" id="3.40.50.620">
    <property type="entry name" value="HUPs"/>
    <property type="match status" value="1"/>
</dbReference>
<name>A0A2T4A0G0_TRIHA</name>
<organism evidence="1 2">
    <name type="scientific">Trichoderma harzianum CBS 226.95</name>
    <dbReference type="NCBI Taxonomy" id="983964"/>
    <lineage>
        <taxon>Eukaryota</taxon>
        <taxon>Fungi</taxon>
        <taxon>Dikarya</taxon>
        <taxon>Ascomycota</taxon>
        <taxon>Pezizomycotina</taxon>
        <taxon>Sordariomycetes</taxon>
        <taxon>Hypocreomycetidae</taxon>
        <taxon>Hypocreales</taxon>
        <taxon>Hypocreaceae</taxon>
        <taxon>Trichoderma</taxon>
    </lineage>
</organism>
<dbReference type="PANTHER" id="PTHR31285:SF0">
    <property type="entry name" value="NICOTINAMIDE MONONUCLEOTIDE ADENYLYLTRANSFERASE"/>
    <property type="match status" value="1"/>
</dbReference>
<dbReference type="STRING" id="983964.A0A2T4A0G0"/>
<dbReference type="Proteomes" id="UP000241690">
    <property type="component" value="Unassembled WGS sequence"/>
</dbReference>
<evidence type="ECO:0008006" key="3">
    <source>
        <dbReference type="Google" id="ProtNLM"/>
    </source>
</evidence>
<dbReference type="GO" id="GO:0005634">
    <property type="term" value="C:nucleus"/>
    <property type="evidence" value="ECO:0007669"/>
    <property type="project" value="TreeGrafter"/>
</dbReference>
<dbReference type="SUPFAM" id="SSF52374">
    <property type="entry name" value="Nucleotidylyl transferase"/>
    <property type="match status" value="1"/>
</dbReference>
<proteinExistence type="predicted"/>
<evidence type="ECO:0000313" key="1">
    <source>
        <dbReference type="EMBL" id="PTB50554.1"/>
    </source>
</evidence>
<sequence length="298" mass="32732">MAHSDQDSSTMRPNPKHLIDFFARSLTSFHSSPDVFRILCTLPHAGAEPVSRRPASGVCRLVVLDSSFNPPTRAHAEMARSALKWASSSFSEGTRLMLLLSVNNADKAPKPASFPVRLGMMEGFGRDLLGSLEGVVGGPEIDLAVTKMPYFHDKARAIGESGMYSSGGQEEPEQVFLAGFDTVIRIFNPKYYGEGGMRAALRPFFKRARLRVTMRTDDEWGGEEEQREYVRGLGEGKLDEVGGDVAWARRVDLVEGGGDGVSSSKVRDMVKIGEREGLEKLVDGEVMGWIEGEGLYRE</sequence>
<protein>
    <recommendedName>
        <fullName evidence="3">Nicotinamide-nucleotide adenylyltransferase</fullName>
    </recommendedName>
</protein>
<dbReference type="InterPro" id="IPR014729">
    <property type="entry name" value="Rossmann-like_a/b/a_fold"/>
</dbReference>
<accession>A0A2T4A0G0</accession>
<dbReference type="GeneID" id="36628360"/>
<dbReference type="RefSeq" id="XP_024770231.1">
    <property type="nucleotide sequence ID" value="XM_024919791.1"/>
</dbReference>